<feature type="non-terminal residue" evidence="11">
    <location>
        <position position="709"/>
    </location>
</feature>
<evidence type="ECO:0000256" key="6">
    <source>
        <dbReference type="ARBA" id="ARBA00022833"/>
    </source>
</evidence>
<name>A0A9P6QQ08_9FUNG</name>
<evidence type="ECO:0000313" key="11">
    <source>
        <dbReference type="EMBL" id="KAG0291621.1"/>
    </source>
</evidence>
<evidence type="ECO:0000259" key="10">
    <source>
        <dbReference type="Pfam" id="PF05649"/>
    </source>
</evidence>
<dbReference type="Proteomes" id="UP000823405">
    <property type="component" value="Unassembled WGS sequence"/>
</dbReference>
<feature type="signal peptide" evidence="8">
    <location>
        <begin position="1"/>
        <end position="16"/>
    </location>
</feature>
<dbReference type="GO" id="GO:0004222">
    <property type="term" value="F:metalloendopeptidase activity"/>
    <property type="evidence" value="ECO:0007669"/>
    <property type="project" value="InterPro"/>
</dbReference>
<sequence length="709" mass="79597">MQLLMAIGVALNIVQADPISHNNMAICTTRQCRQTAASILADIDPLADPCQDFSKFTCGGFEEKVDIPSDATSVSRYTLVQMNNDRIVRSIVDASLGKSLKPARGNIVDQRNIKKLQNLFSSCMDEASILKAGRKPLADEIQKVILAFPASGSPADKTGLSKALGHLNRLGLRVPSFLNLDSSSDLENSLVNVLKAYETGLDMKMGLIPEYYQNQELLQRYRDTVATMFQTILGDEDVANRIQPLGPKDVTREWSDVAKGVVDFELQLVEILNFQPETNDPSQYNRPLTVEQLSGLTPSIDWTLLLQETLPASVKYTRPIVVSYVPYLTKIDTLLQNTPASALQHYFSWLLIRNHVENLASIYNEPWVAFQSVVSGVPADAKAERFKTCIATINNNLDHLIGHYFVRETFKGNSRKEAMAIINNLVSTYEKNFNDTAWLDQTTRDRAIKKLKAVALAVGYATHDPDATSSKALDAYYKDYNVVASDYFGNQVNYHTWAATRSYFKLHLPFNREEMNEHVTAASANNAFFYNAVSIPAGFIQDPVFNLENPEYVNYGGIGILSAHEIGHAFDSIGCKFDDLGRYTNWLTESTSQIFTEKAQCFVEQYGNFTIKGPGNKDYNLDGKRTLSENFSDNSALKIALHTWQNRLKSDPSGRKIKNFKLPGLEKYTAEQLFFISVGRFWCQKMTPEALLDYSRTDLHSPYKWRANG</sequence>
<keyword evidence="12" id="KW-1185">Reference proteome</keyword>
<proteinExistence type="inferred from homology"/>
<accession>A0A9P6QQ08</accession>
<dbReference type="EMBL" id="JAAAIN010002606">
    <property type="protein sequence ID" value="KAG0291621.1"/>
    <property type="molecule type" value="Genomic_DNA"/>
</dbReference>
<dbReference type="PANTHER" id="PTHR11733">
    <property type="entry name" value="ZINC METALLOPROTEASE FAMILY M13 NEPRILYSIN-RELATED"/>
    <property type="match status" value="1"/>
</dbReference>
<dbReference type="GO" id="GO:0046872">
    <property type="term" value="F:metal ion binding"/>
    <property type="evidence" value="ECO:0007669"/>
    <property type="project" value="UniProtKB-KW"/>
</dbReference>
<comment type="caution">
    <text evidence="11">The sequence shown here is derived from an EMBL/GenBank/DDBJ whole genome shotgun (WGS) entry which is preliminary data.</text>
</comment>
<evidence type="ECO:0000256" key="1">
    <source>
        <dbReference type="ARBA" id="ARBA00001947"/>
    </source>
</evidence>
<protein>
    <recommendedName>
        <fullName evidence="13">Zincin</fullName>
    </recommendedName>
</protein>
<evidence type="ECO:0008006" key="13">
    <source>
        <dbReference type="Google" id="ProtNLM"/>
    </source>
</evidence>
<dbReference type="Gene3D" id="3.40.390.10">
    <property type="entry name" value="Collagenase (Catalytic Domain)"/>
    <property type="match status" value="1"/>
</dbReference>
<dbReference type="InterPro" id="IPR008753">
    <property type="entry name" value="Peptidase_M13_N"/>
</dbReference>
<evidence type="ECO:0000256" key="4">
    <source>
        <dbReference type="ARBA" id="ARBA00022723"/>
    </source>
</evidence>
<dbReference type="Pfam" id="PF01431">
    <property type="entry name" value="Peptidase_M13"/>
    <property type="match status" value="1"/>
</dbReference>
<feature type="domain" description="Peptidase M13 N-terminal" evidence="10">
    <location>
        <begin position="49"/>
        <end position="460"/>
    </location>
</feature>
<keyword evidence="8" id="KW-0732">Signal</keyword>
<dbReference type="PRINTS" id="PR00786">
    <property type="entry name" value="NEPRILYSIN"/>
</dbReference>
<gene>
    <name evidence="11" type="ORF">BGZ97_005835</name>
</gene>
<dbReference type="InterPro" id="IPR024079">
    <property type="entry name" value="MetalloPept_cat_dom_sf"/>
</dbReference>
<evidence type="ECO:0000256" key="7">
    <source>
        <dbReference type="ARBA" id="ARBA00023049"/>
    </source>
</evidence>
<feature type="domain" description="Peptidase M13 C-terminal" evidence="9">
    <location>
        <begin position="526"/>
        <end position="709"/>
    </location>
</feature>
<dbReference type="PANTHER" id="PTHR11733:SF167">
    <property type="entry name" value="FI17812P1-RELATED"/>
    <property type="match status" value="1"/>
</dbReference>
<keyword evidence="5" id="KW-0378">Hydrolase</keyword>
<feature type="chain" id="PRO_5040272396" description="Zincin" evidence="8">
    <location>
        <begin position="17"/>
        <end position="709"/>
    </location>
</feature>
<keyword evidence="3" id="KW-0645">Protease</keyword>
<dbReference type="InterPro" id="IPR018497">
    <property type="entry name" value="Peptidase_M13_C"/>
</dbReference>
<dbReference type="Pfam" id="PF05649">
    <property type="entry name" value="Peptidase_M13_N"/>
    <property type="match status" value="1"/>
</dbReference>
<dbReference type="PROSITE" id="PS51885">
    <property type="entry name" value="NEPRILYSIN"/>
    <property type="match status" value="1"/>
</dbReference>
<evidence type="ECO:0000313" key="12">
    <source>
        <dbReference type="Proteomes" id="UP000823405"/>
    </source>
</evidence>
<dbReference type="AlphaFoldDB" id="A0A9P6QQ08"/>
<dbReference type="SUPFAM" id="SSF55486">
    <property type="entry name" value="Metalloproteases ('zincins'), catalytic domain"/>
    <property type="match status" value="1"/>
</dbReference>
<dbReference type="GO" id="GO:0005886">
    <property type="term" value="C:plasma membrane"/>
    <property type="evidence" value="ECO:0007669"/>
    <property type="project" value="TreeGrafter"/>
</dbReference>
<organism evidence="11 12">
    <name type="scientific">Linnemannia gamsii</name>
    <dbReference type="NCBI Taxonomy" id="64522"/>
    <lineage>
        <taxon>Eukaryota</taxon>
        <taxon>Fungi</taxon>
        <taxon>Fungi incertae sedis</taxon>
        <taxon>Mucoromycota</taxon>
        <taxon>Mortierellomycotina</taxon>
        <taxon>Mortierellomycetes</taxon>
        <taxon>Mortierellales</taxon>
        <taxon>Mortierellaceae</taxon>
        <taxon>Linnemannia</taxon>
    </lineage>
</organism>
<dbReference type="GO" id="GO:0016485">
    <property type="term" value="P:protein processing"/>
    <property type="evidence" value="ECO:0007669"/>
    <property type="project" value="TreeGrafter"/>
</dbReference>
<evidence type="ECO:0000256" key="8">
    <source>
        <dbReference type="SAM" id="SignalP"/>
    </source>
</evidence>
<dbReference type="OrthoDB" id="6475849at2759"/>
<dbReference type="InterPro" id="IPR000718">
    <property type="entry name" value="Peptidase_M13"/>
</dbReference>
<evidence type="ECO:0000256" key="3">
    <source>
        <dbReference type="ARBA" id="ARBA00022670"/>
    </source>
</evidence>
<dbReference type="CDD" id="cd08662">
    <property type="entry name" value="M13"/>
    <property type="match status" value="1"/>
</dbReference>
<dbReference type="Gene3D" id="1.10.1380.10">
    <property type="entry name" value="Neutral endopeptidase , domain2"/>
    <property type="match status" value="1"/>
</dbReference>
<reference evidence="11" key="1">
    <citation type="journal article" date="2020" name="Fungal Divers.">
        <title>Resolving the Mortierellaceae phylogeny through synthesis of multi-gene phylogenetics and phylogenomics.</title>
        <authorList>
            <person name="Vandepol N."/>
            <person name="Liber J."/>
            <person name="Desiro A."/>
            <person name="Na H."/>
            <person name="Kennedy M."/>
            <person name="Barry K."/>
            <person name="Grigoriev I.V."/>
            <person name="Miller A.N."/>
            <person name="O'Donnell K."/>
            <person name="Stajich J.E."/>
            <person name="Bonito G."/>
        </authorList>
    </citation>
    <scope>NUCLEOTIDE SEQUENCE</scope>
    <source>
        <strain evidence="11">NVP60</strain>
    </source>
</reference>
<evidence type="ECO:0000259" key="9">
    <source>
        <dbReference type="Pfam" id="PF01431"/>
    </source>
</evidence>
<evidence type="ECO:0000256" key="5">
    <source>
        <dbReference type="ARBA" id="ARBA00022801"/>
    </source>
</evidence>
<dbReference type="InterPro" id="IPR042089">
    <property type="entry name" value="Peptidase_M13_dom_2"/>
</dbReference>
<keyword evidence="6" id="KW-0862">Zinc</keyword>
<keyword evidence="4" id="KW-0479">Metal-binding</keyword>
<comment type="cofactor">
    <cofactor evidence="1">
        <name>Zn(2+)</name>
        <dbReference type="ChEBI" id="CHEBI:29105"/>
    </cofactor>
</comment>
<keyword evidence="7" id="KW-0482">Metalloprotease</keyword>
<comment type="similarity">
    <text evidence="2">Belongs to the peptidase M13 family.</text>
</comment>
<evidence type="ECO:0000256" key="2">
    <source>
        <dbReference type="ARBA" id="ARBA00007357"/>
    </source>
</evidence>